<accession>A0ABS3RWG5</accession>
<dbReference type="Gene3D" id="1.10.10.10">
    <property type="entry name" value="Winged helix-like DNA-binding domain superfamily/Winged helix DNA-binding domain"/>
    <property type="match status" value="1"/>
</dbReference>
<keyword evidence="7" id="KW-1185">Reference proteome</keyword>
<dbReference type="Gene3D" id="1.10.1740.10">
    <property type="match status" value="1"/>
</dbReference>
<feature type="region of interest" description="Disordered" evidence="5">
    <location>
        <begin position="342"/>
        <end position="371"/>
    </location>
</feature>
<feature type="compositionally biased region" description="Basic residues" evidence="5">
    <location>
        <begin position="279"/>
        <end position="292"/>
    </location>
</feature>
<feature type="compositionally biased region" description="Pro residues" evidence="5">
    <location>
        <begin position="507"/>
        <end position="522"/>
    </location>
</feature>
<dbReference type="PANTHER" id="PTHR43133">
    <property type="entry name" value="RNA POLYMERASE ECF-TYPE SIGMA FACTO"/>
    <property type="match status" value="1"/>
</dbReference>
<feature type="region of interest" description="Disordered" evidence="5">
    <location>
        <begin position="477"/>
        <end position="601"/>
    </location>
</feature>
<dbReference type="SUPFAM" id="SSF88659">
    <property type="entry name" value="Sigma3 and sigma4 domains of RNA polymerase sigma factors"/>
    <property type="match status" value="1"/>
</dbReference>
<keyword evidence="4" id="KW-0804">Transcription</keyword>
<dbReference type="RefSeq" id="WP_208243774.1">
    <property type="nucleotide sequence ID" value="NZ_JAGEPF010000014.1"/>
</dbReference>
<evidence type="ECO:0000313" key="7">
    <source>
        <dbReference type="Proteomes" id="UP000680206"/>
    </source>
</evidence>
<name>A0ABS3RWG5_9ACTN</name>
<evidence type="ECO:0000256" key="1">
    <source>
        <dbReference type="ARBA" id="ARBA00010641"/>
    </source>
</evidence>
<dbReference type="InterPro" id="IPR036388">
    <property type="entry name" value="WH-like_DNA-bd_sf"/>
</dbReference>
<keyword evidence="3" id="KW-0731">Sigma factor</keyword>
<dbReference type="InterPro" id="IPR039425">
    <property type="entry name" value="RNA_pol_sigma-70-like"/>
</dbReference>
<dbReference type="InterPro" id="IPR013325">
    <property type="entry name" value="RNA_pol_sigma_r2"/>
</dbReference>
<dbReference type="SUPFAM" id="SSF88946">
    <property type="entry name" value="Sigma2 domain of RNA polymerase sigma factors"/>
    <property type="match status" value="1"/>
</dbReference>
<proteinExistence type="inferred from homology"/>
<gene>
    <name evidence="6" type="ORF">J4709_22530</name>
</gene>
<dbReference type="PANTHER" id="PTHR43133:SF51">
    <property type="entry name" value="RNA POLYMERASE SIGMA FACTOR"/>
    <property type="match status" value="1"/>
</dbReference>
<comment type="similarity">
    <text evidence="1">Belongs to the sigma-70 factor family. ECF subfamily.</text>
</comment>
<evidence type="ECO:0000256" key="3">
    <source>
        <dbReference type="ARBA" id="ARBA00023082"/>
    </source>
</evidence>
<dbReference type="EMBL" id="JAGEPF010000014">
    <property type="protein sequence ID" value="MBO2460360.1"/>
    <property type="molecule type" value="Genomic_DNA"/>
</dbReference>
<evidence type="ECO:0000256" key="5">
    <source>
        <dbReference type="SAM" id="MobiDB-lite"/>
    </source>
</evidence>
<dbReference type="Proteomes" id="UP000680206">
    <property type="component" value="Unassembled WGS sequence"/>
</dbReference>
<sequence length="601" mass="62300">MNDHLLVEALRVRDAGAPADMYAAYADRLYAYCWFQLRERDAAQVALRDAFVVAEAHIGKLRDPDRFGPWLYAIARLECARRTPVRERPPDLPVASHDQEDVDQRITAWEAVAALRAVSREILELRVRHQMSIPDLAAILDVSAKEAEVVLERAHAELEAALTAEILAQQGPYGCAERARLLRQRHGDLTADLSEQLLAHAQECAVCGAFRPRSVSAAKVYGLLPDADPPEELKVRVMSCFMDSELVGYRLFVATRVTEFTSAGFPVQPGQSAGQLRAPRPRGRFSPRRRPKGDRGLLPPDGLAAQAARAFAVLVLVAVLFGGGITAVRGLFGQSEDAGRAGTLAGPRPSAVLGLSQSPTPGGHPTRGGGAGTVDVAPVSATFPLGSLGSSAPPTALYPSPPAPPIPGGPLPSPMSPSGALVVSPLYLDMAGGSDGTVELQAVGAPVSWSAKAWGALRLDKTSGRLEAGQTATVAVHASRQSRARGEGGITFQPGGTQVCVTWRADTPPPPGGGSSPTPTPTGPGTGAPSTPPETQRPGDPPTSSDPNPPSSSAPPHSDSPTPSDPPSSGGEPDPPPSSTPPASSAAPGSPSASDGSATPA</sequence>
<protein>
    <submittedName>
        <fullName evidence="6">Sigma-70 family RNA polymerase sigma factor</fullName>
    </submittedName>
</protein>
<evidence type="ECO:0000256" key="2">
    <source>
        <dbReference type="ARBA" id="ARBA00023015"/>
    </source>
</evidence>
<feature type="region of interest" description="Disordered" evidence="5">
    <location>
        <begin position="268"/>
        <end position="299"/>
    </location>
</feature>
<evidence type="ECO:0000313" key="6">
    <source>
        <dbReference type="EMBL" id="MBO2460360.1"/>
    </source>
</evidence>
<feature type="compositionally biased region" description="Low complexity" evidence="5">
    <location>
        <begin position="554"/>
        <end position="572"/>
    </location>
</feature>
<feature type="compositionally biased region" description="Low complexity" evidence="5">
    <location>
        <begin position="581"/>
        <end position="601"/>
    </location>
</feature>
<reference evidence="6 7" key="1">
    <citation type="submission" date="2021-03" db="EMBL/GenBank/DDBJ databases">
        <title>Actinomadura violae sp. nov., isolated from lichen in Thailand.</title>
        <authorList>
            <person name="Kanchanasin P."/>
            <person name="Saeng-In P."/>
            <person name="Phongsopitanun W."/>
            <person name="Yuki M."/>
            <person name="Kudo T."/>
            <person name="Ohkuma M."/>
            <person name="Tanasupawat S."/>
        </authorList>
    </citation>
    <scope>NUCLEOTIDE SEQUENCE [LARGE SCALE GENOMIC DNA]</scope>
    <source>
        <strain evidence="6 7">LCR2-06</strain>
    </source>
</reference>
<keyword evidence="2" id="KW-0805">Transcription regulation</keyword>
<comment type="caution">
    <text evidence="6">The sequence shown here is derived from an EMBL/GenBank/DDBJ whole genome shotgun (WGS) entry which is preliminary data.</text>
</comment>
<dbReference type="InterPro" id="IPR013324">
    <property type="entry name" value="RNA_pol_sigma_r3/r4-like"/>
</dbReference>
<organism evidence="6 7">
    <name type="scientific">Actinomadura violacea</name>
    <dbReference type="NCBI Taxonomy" id="2819934"/>
    <lineage>
        <taxon>Bacteria</taxon>
        <taxon>Bacillati</taxon>
        <taxon>Actinomycetota</taxon>
        <taxon>Actinomycetes</taxon>
        <taxon>Streptosporangiales</taxon>
        <taxon>Thermomonosporaceae</taxon>
        <taxon>Actinomadura</taxon>
    </lineage>
</organism>
<evidence type="ECO:0000256" key="4">
    <source>
        <dbReference type="ARBA" id="ARBA00023163"/>
    </source>
</evidence>